<name>A0A067C0W5_SAPPC</name>
<dbReference type="KEGG" id="spar:SPRG_12162"/>
<evidence type="ECO:0000313" key="2">
    <source>
        <dbReference type="EMBL" id="KDO22735.1"/>
    </source>
</evidence>
<feature type="compositionally biased region" description="Polar residues" evidence="1">
    <location>
        <begin position="69"/>
        <end position="81"/>
    </location>
</feature>
<gene>
    <name evidence="2" type="ORF">SPRG_12162</name>
</gene>
<proteinExistence type="predicted"/>
<reference evidence="2 3" key="1">
    <citation type="journal article" date="2013" name="PLoS Genet.">
        <title>Distinctive expansion of potential virulence genes in the genome of the oomycete fish pathogen Saprolegnia parasitica.</title>
        <authorList>
            <person name="Jiang R.H."/>
            <person name="de Bruijn I."/>
            <person name="Haas B.J."/>
            <person name="Belmonte R."/>
            <person name="Lobach L."/>
            <person name="Christie J."/>
            <person name="van den Ackerveken G."/>
            <person name="Bottin A."/>
            <person name="Bulone V."/>
            <person name="Diaz-Moreno S.M."/>
            <person name="Dumas B."/>
            <person name="Fan L."/>
            <person name="Gaulin E."/>
            <person name="Govers F."/>
            <person name="Grenville-Briggs L.J."/>
            <person name="Horner N.R."/>
            <person name="Levin J.Z."/>
            <person name="Mammella M."/>
            <person name="Meijer H.J."/>
            <person name="Morris P."/>
            <person name="Nusbaum C."/>
            <person name="Oome S."/>
            <person name="Phillips A.J."/>
            <person name="van Rooyen D."/>
            <person name="Rzeszutek E."/>
            <person name="Saraiva M."/>
            <person name="Secombes C.J."/>
            <person name="Seidl M.F."/>
            <person name="Snel B."/>
            <person name="Stassen J.H."/>
            <person name="Sykes S."/>
            <person name="Tripathy S."/>
            <person name="van den Berg H."/>
            <person name="Vega-Arreguin J.C."/>
            <person name="Wawra S."/>
            <person name="Young S.K."/>
            <person name="Zeng Q."/>
            <person name="Dieguez-Uribeondo J."/>
            <person name="Russ C."/>
            <person name="Tyler B.M."/>
            <person name="van West P."/>
        </authorList>
    </citation>
    <scope>NUCLEOTIDE SEQUENCE [LARGE SCALE GENOMIC DNA]</scope>
    <source>
        <strain evidence="2 3">CBS 223.65</strain>
    </source>
</reference>
<evidence type="ECO:0000313" key="3">
    <source>
        <dbReference type="Proteomes" id="UP000030745"/>
    </source>
</evidence>
<sequence length="90" mass="9875">MPTSSTKWADQACLFRRFLFDCDFINDVWATLDAVTAPWRVDLPTTLSGYLLLTPKTTSNIYQAATSGPCSTPVSGSTTFGVSERPRLPL</sequence>
<organism evidence="2 3">
    <name type="scientific">Saprolegnia parasitica (strain CBS 223.65)</name>
    <dbReference type="NCBI Taxonomy" id="695850"/>
    <lineage>
        <taxon>Eukaryota</taxon>
        <taxon>Sar</taxon>
        <taxon>Stramenopiles</taxon>
        <taxon>Oomycota</taxon>
        <taxon>Saprolegniomycetes</taxon>
        <taxon>Saprolegniales</taxon>
        <taxon>Saprolegniaceae</taxon>
        <taxon>Saprolegnia</taxon>
    </lineage>
</organism>
<dbReference type="EMBL" id="KK583263">
    <property type="protein sequence ID" value="KDO22735.1"/>
    <property type="molecule type" value="Genomic_DNA"/>
</dbReference>
<dbReference type="VEuPathDB" id="FungiDB:SPRG_12162"/>
<evidence type="ECO:0000256" key="1">
    <source>
        <dbReference type="SAM" id="MobiDB-lite"/>
    </source>
</evidence>
<keyword evidence="3" id="KW-1185">Reference proteome</keyword>
<accession>A0A067C0W5</accession>
<dbReference type="GeneID" id="24134147"/>
<dbReference type="AlphaFoldDB" id="A0A067C0W5"/>
<protein>
    <submittedName>
        <fullName evidence="2">Uncharacterized protein</fullName>
    </submittedName>
</protein>
<dbReference type="Proteomes" id="UP000030745">
    <property type="component" value="Unassembled WGS sequence"/>
</dbReference>
<dbReference type="RefSeq" id="XP_012206523.1">
    <property type="nucleotide sequence ID" value="XM_012351133.1"/>
</dbReference>
<feature type="region of interest" description="Disordered" evidence="1">
    <location>
        <begin position="69"/>
        <end position="90"/>
    </location>
</feature>